<organism evidence="1 2">
    <name type="scientific">Protopolystoma xenopodis</name>
    <dbReference type="NCBI Taxonomy" id="117903"/>
    <lineage>
        <taxon>Eukaryota</taxon>
        <taxon>Metazoa</taxon>
        <taxon>Spiralia</taxon>
        <taxon>Lophotrochozoa</taxon>
        <taxon>Platyhelminthes</taxon>
        <taxon>Monogenea</taxon>
        <taxon>Polyopisthocotylea</taxon>
        <taxon>Polystomatidea</taxon>
        <taxon>Polystomatidae</taxon>
        <taxon>Protopolystoma</taxon>
    </lineage>
</organism>
<accession>A0A3S5CH78</accession>
<name>A0A3S5CH78_9PLAT</name>
<comment type="caution">
    <text evidence="1">The sequence shown here is derived from an EMBL/GenBank/DDBJ whole genome shotgun (WGS) entry which is preliminary data.</text>
</comment>
<evidence type="ECO:0000313" key="2">
    <source>
        <dbReference type="Proteomes" id="UP000784294"/>
    </source>
</evidence>
<gene>
    <name evidence="1" type="ORF">PXEA_LOCUS1569</name>
</gene>
<evidence type="ECO:0000313" key="1">
    <source>
        <dbReference type="EMBL" id="VEL08129.1"/>
    </source>
</evidence>
<protein>
    <submittedName>
        <fullName evidence="1">Uncharacterized protein</fullName>
    </submittedName>
</protein>
<dbReference type="AlphaFoldDB" id="A0A3S5CH78"/>
<keyword evidence="2" id="KW-1185">Reference proteome</keyword>
<proteinExistence type="predicted"/>
<dbReference type="EMBL" id="CAAALY010003237">
    <property type="protein sequence ID" value="VEL08129.1"/>
    <property type="molecule type" value="Genomic_DNA"/>
</dbReference>
<reference evidence="1" key="1">
    <citation type="submission" date="2018-11" db="EMBL/GenBank/DDBJ databases">
        <authorList>
            <consortium name="Pathogen Informatics"/>
        </authorList>
    </citation>
    <scope>NUCLEOTIDE SEQUENCE</scope>
</reference>
<sequence length="57" mass="6861">MCLSYDDVRCMTNESSAHLRQQRWRVARGFDQPERRFMAKRIQFNAKQPTSSHEFDP</sequence>
<dbReference type="Proteomes" id="UP000784294">
    <property type="component" value="Unassembled WGS sequence"/>
</dbReference>